<keyword evidence="2" id="KW-1185">Reference proteome</keyword>
<dbReference type="EMBL" id="JANQDX010000018">
    <property type="protein sequence ID" value="KAL0907017.1"/>
    <property type="molecule type" value="Genomic_DNA"/>
</dbReference>
<gene>
    <name evidence="1" type="ORF">M5K25_025555</name>
</gene>
<proteinExistence type="predicted"/>
<dbReference type="Proteomes" id="UP001552299">
    <property type="component" value="Unassembled WGS sequence"/>
</dbReference>
<protein>
    <submittedName>
        <fullName evidence="1">Uncharacterized protein</fullName>
    </submittedName>
</protein>
<evidence type="ECO:0000313" key="2">
    <source>
        <dbReference type="Proteomes" id="UP001552299"/>
    </source>
</evidence>
<organism evidence="1 2">
    <name type="scientific">Dendrobium thyrsiflorum</name>
    <name type="common">Pinecone-like raceme dendrobium</name>
    <name type="synonym">Orchid</name>
    <dbReference type="NCBI Taxonomy" id="117978"/>
    <lineage>
        <taxon>Eukaryota</taxon>
        <taxon>Viridiplantae</taxon>
        <taxon>Streptophyta</taxon>
        <taxon>Embryophyta</taxon>
        <taxon>Tracheophyta</taxon>
        <taxon>Spermatophyta</taxon>
        <taxon>Magnoliopsida</taxon>
        <taxon>Liliopsida</taxon>
        <taxon>Asparagales</taxon>
        <taxon>Orchidaceae</taxon>
        <taxon>Epidendroideae</taxon>
        <taxon>Malaxideae</taxon>
        <taxon>Dendrobiinae</taxon>
        <taxon>Dendrobium</taxon>
    </lineage>
</organism>
<sequence>MEKGFTQMDIDEWELLCLKNSHTFVQELVLPSQAMEEEVVSLVSNIKQQDLAPIQANFQATKAEPHEEVIEVTGDVIEDELAQLCNYEKQSEEEEEEEEIDDEQAMAFKTTADITSDGNSEGILSFSEEDEAEELGEMVEYTGPDSKEKSGHNTFRLRTLLRSAGLAAATFSIFILQKSMPKNQKIQFKLSKNEKPKQLFQHQQEVPELLTAKSHSSFSGHYEMWY</sequence>
<name>A0ABD0U9Q3_DENTH</name>
<reference evidence="1 2" key="1">
    <citation type="journal article" date="2024" name="Plant Biotechnol. J.">
        <title>Dendrobium thyrsiflorum genome and its molecular insights into genes involved in important horticultural traits.</title>
        <authorList>
            <person name="Chen B."/>
            <person name="Wang J.Y."/>
            <person name="Zheng P.J."/>
            <person name="Li K.L."/>
            <person name="Liang Y.M."/>
            <person name="Chen X.F."/>
            <person name="Zhang C."/>
            <person name="Zhao X."/>
            <person name="He X."/>
            <person name="Zhang G.Q."/>
            <person name="Liu Z.J."/>
            <person name="Xu Q."/>
        </authorList>
    </citation>
    <scope>NUCLEOTIDE SEQUENCE [LARGE SCALE GENOMIC DNA]</scope>
    <source>
        <strain evidence="1">GZMU011</strain>
    </source>
</reference>
<dbReference type="AlphaFoldDB" id="A0ABD0U9Q3"/>
<comment type="caution">
    <text evidence="1">The sequence shown here is derived from an EMBL/GenBank/DDBJ whole genome shotgun (WGS) entry which is preliminary data.</text>
</comment>
<evidence type="ECO:0000313" key="1">
    <source>
        <dbReference type="EMBL" id="KAL0907017.1"/>
    </source>
</evidence>
<accession>A0ABD0U9Q3</accession>